<comment type="subcellular location">
    <subcellularLocation>
        <location evidence="1">Nucleus</location>
    </subcellularLocation>
</comment>
<dbReference type="Proteomes" id="UP000663824">
    <property type="component" value="Unassembled WGS sequence"/>
</dbReference>
<dbReference type="AlphaFoldDB" id="A0A816ZTX5"/>
<comment type="caution">
    <text evidence="6">The sequence shown here is derived from an EMBL/GenBank/DDBJ whole genome shotgun (WGS) entry which is preliminary data.</text>
</comment>
<organism evidence="6 7">
    <name type="scientific">Rotaria magnacalcarata</name>
    <dbReference type="NCBI Taxonomy" id="392030"/>
    <lineage>
        <taxon>Eukaryota</taxon>
        <taxon>Metazoa</taxon>
        <taxon>Spiralia</taxon>
        <taxon>Gnathifera</taxon>
        <taxon>Rotifera</taxon>
        <taxon>Eurotatoria</taxon>
        <taxon>Bdelloidea</taxon>
        <taxon>Philodinida</taxon>
        <taxon>Philodinidae</taxon>
        <taxon>Rotaria</taxon>
    </lineage>
</organism>
<sequence length="406" mass="45502">MMNNSDYADTSSTTSVASTISISSSSESASGVTSKKSYVAKTCVLCDEVVHDNIGVTPNRNRHKTEYDEWSNKSKKLERQQPKLRDFIAKKTSLPSSSKTSYPIGHQREKELHDAIVQNLIIELGLPLSLVERPAFIKFMSSVNPKFSITSRRTLRRTTIPSLYHKMNDLLKEFCSTAEYISLTLDIWSDRGARSFFSITDNYKLCRIVTDNASNNIKAFEDLIIPGFDSYFYGDDENNNGSHLSDCNDSGDDLSDNLTISITNSIEVGLDIVKDSFDNLASSSKLRLPCFAHTLQLVVKDGLAEAMCIKQAITKVSKIVKIAHSSATFAEKLEAIGPSIPTANKTRWNSQLYTVQKRLEIQSSQLNLMLIELKRKDTLLMRQHRASMSQTTLQMLTMLKCNSHLL</sequence>
<dbReference type="EMBL" id="CAJNRE010020238">
    <property type="protein sequence ID" value="CAF2225360.1"/>
    <property type="molecule type" value="Genomic_DNA"/>
</dbReference>
<evidence type="ECO:0000313" key="6">
    <source>
        <dbReference type="EMBL" id="CAF2225360.1"/>
    </source>
</evidence>
<dbReference type="GO" id="GO:0005634">
    <property type="term" value="C:nucleus"/>
    <property type="evidence" value="ECO:0007669"/>
    <property type="project" value="UniProtKB-SubCell"/>
</dbReference>
<gene>
    <name evidence="6" type="ORF">MBJ925_LOCUS36599</name>
</gene>
<evidence type="ECO:0000313" key="7">
    <source>
        <dbReference type="Proteomes" id="UP000663824"/>
    </source>
</evidence>
<evidence type="ECO:0000256" key="4">
    <source>
        <dbReference type="ARBA" id="ARBA00022833"/>
    </source>
</evidence>
<keyword evidence="3" id="KW-0863">Zinc-finger</keyword>
<evidence type="ECO:0000256" key="2">
    <source>
        <dbReference type="ARBA" id="ARBA00022723"/>
    </source>
</evidence>
<dbReference type="InterPro" id="IPR052035">
    <property type="entry name" value="ZnF_BED_domain_contain"/>
</dbReference>
<keyword evidence="2" id="KW-0479">Metal-binding</keyword>
<dbReference type="GO" id="GO:0008270">
    <property type="term" value="F:zinc ion binding"/>
    <property type="evidence" value="ECO:0007669"/>
    <property type="project" value="UniProtKB-KW"/>
</dbReference>
<accession>A0A816ZTX5</accession>
<keyword evidence="4" id="KW-0862">Zinc</keyword>
<keyword evidence="5" id="KW-0539">Nucleus</keyword>
<evidence type="ECO:0000256" key="5">
    <source>
        <dbReference type="ARBA" id="ARBA00023242"/>
    </source>
</evidence>
<dbReference type="PANTHER" id="PTHR46481">
    <property type="entry name" value="ZINC FINGER BED DOMAIN-CONTAINING PROTEIN 4"/>
    <property type="match status" value="1"/>
</dbReference>
<reference evidence="6" key="1">
    <citation type="submission" date="2021-02" db="EMBL/GenBank/DDBJ databases">
        <authorList>
            <person name="Nowell W R."/>
        </authorList>
    </citation>
    <scope>NUCLEOTIDE SEQUENCE</scope>
</reference>
<dbReference type="InterPro" id="IPR012337">
    <property type="entry name" value="RNaseH-like_sf"/>
</dbReference>
<evidence type="ECO:0000256" key="1">
    <source>
        <dbReference type="ARBA" id="ARBA00004123"/>
    </source>
</evidence>
<dbReference type="PANTHER" id="PTHR46481:SF10">
    <property type="entry name" value="ZINC FINGER BED DOMAIN-CONTAINING PROTEIN 39"/>
    <property type="match status" value="1"/>
</dbReference>
<evidence type="ECO:0000256" key="3">
    <source>
        <dbReference type="ARBA" id="ARBA00022771"/>
    </source>
</evidence>
<name>A0A816ZTX5_9BILA</name>
<proteinExistence type="predicted"/>
<protein>
    <submittedName>
        <fullName evidence="6">Uncharacterized protein</fullName>
    </submittedName>
</protein>
<dbReference type="SUPFAM" id="SSF53098">
    <property type="entry name" value="Ribonuclease H-like"/>
    <property type="match status" value="1"/>
</dbReference>